<accession>A0A3P7XMV8</accession>
<dbReference type="AlphaFoldDB" id="A0A3P7XMV8"/>
<gene>
    <name evidence="1" type="ORF">HPBE_LOCUS8294</name>
</gene>
<sequence length="126" mass="13917">MAADRLDVADIRALLSSGNRIVQSQGLGGLFVRLKPPFRNPAERVAVLSCLFDCFTQFGDAVSQWTAEGVPHLVNSVSEGRFSKCRSVVDAVCDRLIRHDLRVCDELSVTILHKDKVYLTREGSQA</sequence>
<organism evidence="1">
    <name type="scientific">Heligmosomoides polygyrus</name>
    <name type="common">Parasitic roundworm</name>
    <dbReference type="NCBI Taxonomy" id="6339"/>
    <lineage>
        <taxon>Eukaryota</taxon>
        <taxon>Metazoa</taxon>
        <taxon>Ecdysozoa</taxon>
        <taxon>Nematoda</taxon>
        <taxon>Chromadorea</taxon>
        <taxon>Rhabditida</taxon>
        <taxon>Rhabditina</taxon>
        <taxon>Rhabditomorpha</taxon>
        <taxon>Strongyloidea</taxon>
        <taxon>Heligmosomidae</taxon>
        <taxon>Heligmosomoides</taxon>
    </lineage>
</organism>
<evidence type="ECO:0000313" key="2">
    <source>
        <dbReference type="Proteomes" id="UP000050761"/>
    </source>
</evidence>
<protein>
    <submittedName>
        <fullName evidence="3">DUF2378 family protein</fullName>
    </submittedName>
</protein>
<name>A0A3P7XMV8_HELPZ</name>
<dbReference type="OrthoDB" id="10619933at2759"/>
<reference evidence="1 2" key="1">
    <citation type="submission" date="2018-11" db="EMBL/GenBank/DDBJ databases">
        <authorList>
            <consortium name="Pathogen Informatics"/>
        </authorList>
    </citation>
    <scope>NUCLEOTIDE SEQUENCE [LARGE SCALE GENOMIC DNA]</scope>
</reference>
<reference evidence="3" key="2">
    <citation type="submission" date="2019-09" db="UniProtKB">
        <authorList>
            <consortium name="WormBaseParasite"/>
        </authorList>
    </citation>
    <scope>IDENTIFICATION</scope>
</reference>
<keyword evidence="2" id="KW-1185">Reference proteome</keyword>
<dbReference type="Proteomes" id="UP000050761">
    <property type="component" value="Unassembled WGS sequence"/>
</dbReference>
<evidence type="ECO:0000313" key="1">
    <source>
        <dbReference type="EMBL" id="VDO75761.1"/>
    </source>
</evidence>
<dbReference type="EMBL" id="UZAH01026113">
    <property type="protein sequence ID" value="VDO75761.1"/>
    <property type="molecule type" value="Genomic_DNA"/>
</dbReference>
<evidence type="ECO:0000313" key="3">
    <source>
        <dbReference type="WBParaSite" id="HPBE_0000829301-mRNA-1"/>
    </source>
</evidence>
<proteinExistence type="predicted"/>
<dbReference type="WBParaSite" id="HPBE_0000829301-mRNA-1">
    <property type="protein sequence ID" value="HPBE_0000829301-mRNA-1"/>
    <property type="gene ID" value="HPBE_0000829301"/>
</dbReference>